<dbReference type="InterPro" id="IPR043129">
    <property type="entry name" value="ATPase_NBD"/>
</dbReference>
<dbReference type="KEGG" id="prv:G7070_08830"/>
<evidence type="ECO:0000313" key="6">
    <source>
        <dbReference type="Proteomes" id="UP000501058"/>
    </source>
</evidence>
<feature type="domain" description="Carbohydrate kinase FGGY C-terminal" evidence="4">
    <location>
        <begin position="17"/>
        <end position="136"/>
    </location>
</feature>
<protein>
    <recommendedName>
        <fullName evidence="4">Carbohydrate kinase FGGY C-terminal domain-containing protein</fullName>
    </recommendedName>
</protein>
<dbReference type="InterPro" id="IPR018485">
    <property type="entry name" value="FGGY_C"/>
</dbReference>
<comment type="similarity">
    <text evidence="1">Belongs to the FGGY kinase family.</text>
</comment>
<dbReference type="EMBL" id="CP049865">
    <property type="protein sequence ID" value="QIK72357.1"/>
    <property type="molecule type" value="Genomic_DNA"/>
</dbReference>
<dbReference type="GO" id="GO:0005975">
    <property type="term" value="P:carbohydrate metabolic process"/>
    <property type="evidence" value="ECO:0007669"/>
    <property type="project" value="InterPro"/>
</dbReference>
<keyword evidence="6" id="KW-1185">Reference proteome</keyword>
<dbReference type="GO" id="GO:0016301">
    <property type="term" value="F:kinase activity"/>
    <property type="evidence" value="ECO:0007669"/>
    <property type="project" value="UniProtKB-KW"/>
</dbReference>
<sequence length="186" mass="20016">MGRAVSWLEATLRLPPADELDAALAADPAPGLPVVLPWFSGERSTGWVGEARGVFHRVSAATTPVELYRATIEGVALSYVRILRELIAVTGQPREIVATGHVAATLPSLLQMVADAVGVPVVPLTLKRSTLRGTALSTLPFLAPDAEAAPAPKGEPFVPHPDRLNYYHRRMERFGILYDKVIAHAN</sequence>
<evidence type="ECO:0000259" key="4">
    <source>
        <dbReference type="Pfam" id="PF02782"/>
    </source>
</evidence>
<evidence type="ECO:0000256" key="2">
    <source>
        <dbReference type="ARBA" id="ARBA00022679"/>
    </source>
</evidence>
<keyword evidence="2" id="KW-0808">Transferase</keyword>
<dbReference type="InterPro" id="IPR050406">
    <property type="entry name" value="FGGY_Carb_Kinase"/>
</dbReference>
<evidence type="ECO:0000256" key="3">
    <source>
        <dbReference type="ARBA" id="ARBA00022777"/>
    </source>
</evidence>
<dbReference type="AlphaFoldDB" id="A0A6G7Y6W4"/>
<name>A0A6G7Y6W4_9ACTN</name>
<reference evidence="5 6" key="1">
    <citation type="submission" date="2020-03" db="EMBL/GenBank/DDBJ databases">
        <title>Propioniciclava sp. nov., isolated from Hydrophilus acuminatus.</title>
        <authorList>
            <person name="Hyun D.-W."/>
            <person name="Bae J.-W."/>
        </authorList>
    </citation>
    <scope>NUCLEOTIDE SEQUENCE [LARGE SCALE GENOMIC DNA]</scope>
    <source>
        <strain evidence="5 6">HDW11</strain>
    </source>
</reference>
<dbReference type="PANTHER" id="PTHR43095">
    <property type="entry name" value="SUGAR KINASE"/>
    <property type="match status" value="1"/>
</dbReference>
<dbReference type="SUPFAM" id="SSF53067">
    <property type="entry name" value="Actin-like ATPase domain"/>
    <property type="match status" value="1"/>
</dbReference>
<accession>A0A6G7Y6W4</accession>
<evidence type="ECO:0000313" key="5">
    <source>
        <dbReference type="EMBL" id="QIK72357.1"/>
    </source>
</evidence>
<dbReference type="Gene3D" id="3.30.420.40">
    <property type="match status" value="1"/>
</dbReference>
<keyword evidence="3" id="KW-0418">Kinase</keyword>
<evidence type="ECO:0000256" key="1">
    <source>
        <dbReference type="ARBA" id="ARBA00009156"/>
    </source>
</evidence>
<gene>
    <name evidence="5" type="ORF">G7070_08830</name>
</gene>
<dbReference type="Proteomes" id="UP000501058">
    <property type="component" value="Chromosome"/>
</dbReference>
<dbReference type="Pfam" id="PF02782">
    <property type="entry name" value="FGGY_C"/>
    <property type="match status" value="1"/>
</dbReference>
<proteinExistence type="inferred from homology"/>
<organism evidence="5 6">
    <name type="scientific">Propioniciclava coleopterorum</name>
    <dbReference type="NCBI Taxonomy" id="2714937"/>
    <lineage>
        <taxon>Bacteria</taxon>
        <taxon>Bacillati</taxon>
        <taxon>Actinomycetota</taxon>
        <taxon>Actinomycetes</taxon>
        <taxon>Propionibacteriales</taxon>
        <taxon>Propionibacteriaceae</taxon>
        <taxon>Propioniciclava</taxon>
    </lineage>
</organism>